<dbReference type="InterPro" id="IPR022616">
    <property type="entry name" value="Glyco_hydro_4_C"/>
</dbReference>
<dbReference type="SUPFAM" id="SSF51735">
    <property type="entry name" value="NAD(P)-binding Rossmann-fold domains"/>
    <property type="match status" value="1"/>
</dbReference>
<dbReference type="Gene3D" id="3.40.50.720">
    <property type="entry name" value="NAD(P)-binding Rossmann-like Domain"/>
    <property type="match status" value="1"/>
</dbReference>
<organism evidence="9 10">
    <name type="scientific">Collinsella ureilytica</name>
    <dbReference type="NCBI Taxonomy" id="2869515"/>
    <lineage>
        <taxon>Bacteria</taxon>
        <taxon>Bacillati</taxon>
        <taxon>Actinomycetota</taxon>
        <taxon>Coriobacteriia</taxon>
        <taxon>Coriobacteriales</taxon>
        <taxon>Coriobacteriaceae</taxon>
        <taxon>Collinsella</taxon>
    </lineage>
</organism>
<evidence type="ECO:0000313" key="9">
    <source>
        <dbReference type="EMBL" id="MBY4797078.1"/>
    </source>
</evidence>
<dbReference type="RefSeq" id="WP_222198797.1">
    <property type="nucleotide sequence ID" value="NZ_JAIMFO010000004.1"/>
</dbReference>
<protein>
    <submittedName>
        <fullName evidence="9">6-phospho-alpha-glucosidase</fullName>
    </submittedName>
</protein>
<dbReference type="Gene3D" id="3.90.110.10">
    <property type="entry name" value="Lactate dehydrogenase/glycoside hydrolase, family 4, C-terminal"/>
    <property type="match status" value="1"/>
</dbReference>
<comment type="cofactor">
    <cofactor evidence="7">
        <name>NAD(+)</name>
        <dbReference type="ChEBI" id="CHEBI:57540"/>
    </cofactor>
    <text evidence="7">Binds 1 NAD(+) per subunit.</text>
</comment>
<gene>
    <name evidence="9" type="ORF">K6V98_01700</name>
</gene>
<comment type="caution">
    <text evidence="9">The sequence shown here is derived from an EMBL/GenBank/DDBJ whole genome shotgun (WGS) entry which is preliminary data.</text>
</comment>
<dbReference type="PRINTS" id="PR00732">
    <property type="entry name" value="GLHYDRLASE4"/>
</dbReference>
<evidence type="ECO:0000259" key="8">
    <source>
        <dbReference type="Pfam" id="PF11975"/>
    </source>
</evidence>
<reference evidence="9 10" key="1">
    <citation type="submission" date="2021-08" db="EMBL/GenBank/DDBJ databases">
        <title>Collinsella faecalis sp. nov. isolated from swine faeces.</title>
        <authorList>
            <person name="Oh B.S."/>
            <person name="Lee J.H."/>
        </authorList>
    </citation>
    <scope>NUCLEOTIDE SEQUENCE [LARGE SCALE GENOMIC DNA]</scope>
    <source>
        <strain evidence="9 10">AGMB00827</strain>
    </source>
</reference>
<keyword evidence="10" id="KW-1185">Reference proteome</keyword>
<proteinExistence type="inferred from homology"/>
<dbReference type="Pfam" id="PF02056">
    <property type="entry name" value="Glyco_hydro_4"/>
    <property type="match status" value="1"/>
</dbReference>
<keyword evidence="6 7" id="KW-0326">Glycosidase</keyword>
<keyword evidence="3 7" id="KW-0378">Hydrolase</keyword>
<evidence type="ECO:0000313" key="10">
    <source>
        <dbReference type="Proteomes" id="UP000700908"/>
    </source>
</evidence>
<keyword evidence="5" id="KW-0464">Manganese</keyword>
<dbReference type="PANTHER" id="PTHR32092:SF14">
    <property type="entry name" value="MALTOSE-6'-PHOSPHATE GLUCOSIDASE"/>
    <property type="match status" value="1"/>
</dbReference>
<dbReference type="CDD" id="cd05298">
    <property type="entry name" value="GH4_GlvA_pagL_like"/>
    <property type="match status" value="1"/>
</dbReference>
<evidence type="ECO:0000256" key="1">
    <source>
        <dbReference type="ARBA" id="ARBA00010141"/>
    </source>
</evidence>
<dbReference type="PANTHER" id="PTHR32092">
    <property type="entry name" value="6-PHOSPHO-BETA-GLUCOSIDASE-RELATED"/>
    <property type="match status" value="1"/>
</dbReference>
<feature type="domain" description="Glycosyl hydrolase family 4 C-terminal" evidence="8">
    <location>
        <begin position="195"/>
        <end position="416"/>
    </location>
</feature>
<dbReference type="InterPro" id="IPR015955">
    <property type="entry name" value="Lactate_DH/Glyco_Ohase_4_C"/>
</dbReference>
<evidence type="ECO:0000256" key="5">
    <source>
        <dbReference type="ARBA" id="ARBA00023211"/>
    </source>
</evidence>
<keyword evidence="2" id="KW-0479">Metal-binding</keyword>
<evidence type="ECO:0000256" key="2">
    <source>
        <dbReference type="ARBA" id="ARBA00022723"/>
    </source>
</evidence>
<sequence>MKDFKIVICGGGSTYTAGIVKDLLDQSHELKIRELWLYDIDEERQNKVAVVVQAVVAQFAPDLDVRVTTDPAEAFSGANFIMAQMRVGGLEMRVSDEVTCLKHGVVGQETCGAGGMAYGMRTIYPMCQLVDYCEEYAAPDYWIVNYSNPAAIVAKAMHKLRPNARILDICDMPVEIEARMAEILGCELDDIEVDYFGLNHFGWFTSVRCKGEDVTDKLKAHVRTYGYISEASLNDSLVKDPDWQHTFENSATISTLFQDYLPNTYYQYYLMPDSCVEYMDINNTRGMQVINGREKRMFAASEALQRGEDVDLTQFYVGVHGRFIVDVVKSLALDLRHRHLVIVPNNGIIENLSDDATVEVPAYITDRGPEPVRVGTIPRFYKGLIENQDACEGLIVEAVIEGSYQKALQAFTLNRTIPSATVAKALLDDLIEQNKGYWPELK</sequence>
<dbReference type="Proteomes" id="UP000700908">
    <property type="component" value="Unassembled WGS sequence"/>
</dbReference>
<dbReference type="SUPFAM" id="SSF56327">
    <property type="entry name" value="LDH C-terminal domain-like"/>
    <property type="match status" value="1"/>
</dbReference>
<dbReference type="EMBL" id="JAIMFO010000004">
    <property type="protein sequence ID" value="MBY4797078.1"/>
    <property type="molecule type" value="Genomic_DNA"/>
</dbReference>
<accession>A0ABS7MJ73</accession>
<evidence type="ECO:0000256" key="6">
    <source>
        <dbReference type="ARBA" id="ARBA00023295"/>
    </source>
</evidence>
<evidence type="ECO:0000256" key="7">
    <source>
        <dbReference type="RuleBase" id="RU361152"/>
    </source>
</evidence>
<dbReference type="InterPro" id="IPR001088">
    <property type="entry name" value="Glyco_hydro_4"/>
</dbReference>
<comment type="similarity">
    <text evidence="1 7">Belongs to the glycosyl hydrolase 4 family.</text>
</comment>
<dbReference type="InterPro" id="IPR036291">
    <property type="entry name" value="NAD(P)-bd_dom_sf"/>
</dbReference>
<name>A0ABS7MJ73_9ACTN</name>
<evidence type="ECO:0000256" key="3">
    <source>
        <dbReference type="ARBA" id="ARBA00022801"/>
    </source>
</evidence>
<keyword evidence="4 7" id="KW-0520">NAD</keyword>
<dbReference type="Pfam" id="PF11975">
    <property type="entry name" value="Glyco_hydro_4C"/>
    <property type="match status" value="1"/>
</dbReference>
<evidence type="ECO:0000256" key="4">
    <source>
        <dbReference type="ARBA" id="ARBA00023027"/>
    </source>
</evidence>